<evidence type="ECO:0000313" key="3">
    <source>
        <dbReference type="Proteomes" id="UP000290495"/>
    </source>
</evidence>
<feature type="signal peptide" evidence="1">
    <location>
        <begin position="1"/>
        <end position="19"/>
    </location>
</feature>
<protein>
    <recommendedName>
        <fullName evidence="4">Lipoprotein</fullName>
    </recommendedName>
</protein>
<dbReference type="AlphaFoldDB" id="A0A449AS48"/>
<name>A0A449AS48_9BACT</name>
<evidence type="ECO:0008006" key="4">
    <source>
        <dbReference type="Google" id="ProtNLM"/>
    </source>
</evidence>
<dbReference type="PROSITE" id="PS51257">
    <property type="entry name" value="PROKAR_LIPOPROTEIN"/>
    <property type="match status" value="1"/>
</dbReference>
<organism evidence="2 3">
    <name type="scientific">Mycoplasmopsis canis</name>
    <dbReference type="NCBI Taxonomy" id="29555"/>
    <lineage>
        <taxon>Bacteria</taxon>
        <taxon>Bacillati</taxon>
        <taxon>Mycoplasmatota</taxon>
        <taxon>Mycoplasmoidales</taxon>
        <taxon>Metamycoplasmataceae</taxon>
        <taxon>Mycoplasmopsis</taxon>
    </lineage>
</organism>
<dbReference type="EMBL" id="LR215010">
    <property type="protein sequence ID" value="VEU69162.1"/>
    <property type="molecule type" value="Genomic_DNA"/>
</dbReference>
<dbReference type="RefSeq" id="WP_004795214.1">
    <property type="nucleotide sequence ID" value="NZ_LR215010.1"/>
</dbReference>
<evidence type="ECO:0000256" key="1">
    <source>
        <dbReference type="SAM" id="SignalP"/>
    </source>
</evidence>
<accession>A0A449AS48</accession>
<sequence length="191" mass="21911">MIRILRFLIPLSLSTTLFIASCQFQKSDQNHNKIEANKNNKSSSENSKQEARNIDLDYTKYGIDKFNGVVKERVLLFPAQTRENNLDSNGVFKIKLHLSPVKGVTGEWIAFATEVQNAKNNKLTNPIIIKKSTTLANPDNEYPLTWSFEKDKLENGKSYTFIFWKKDGSEKIIFSKEHINENLDIFPAKLP</sequence>
<keyword evidence="1" id="KW-0732">Signal</keyword>
<dbReference type="Proteomes" id="UP000290495">
    <property type="component" value="Chromosome"/>
</dbReference>
<gene>
    <name evidence="2" type="ORF">NCTC10146_00650</name>
</gene>
<feature type="chain" id="PRO_5019567879" description="Lipoprotein" evidence="1">
    <location>
        <begin position="20"/>
        <end position="191"/>
    </location>
</feature>
<proteinExistence type="predicted"/>
<evidence type="ECO:0000313" key="2">
    <source>
        <dbReference type="EMBL" id="VEU69162.1"/>
    </source>
</evidence>
<reference evidence="2 3" key="1">
    <citation type="submission" date="2019-01" db="EMBL/GenBank/DDBJ databases">
        <authorList>
            <consortium name="Pathogen Informatics"/>
        </authorList>
    </citation>
    <scope>NUCLEOTIDE SEQUENCE [LARGE SCALE GENOMIC DNA]</scope>
    <source>
        <strain evidence="2 3">NCTC10146</strain>
    </source>
</reference>